<dbReference type="Gene3D" id="1.10.3750.10">
    <property type="entry name" value="YhaI-like"/>
    <property type="match status" value="1"/>
</dbReference>
<name>A0ABW7FTV2_9BURK</name>
<dbReference type="RefSeq" id="WP_394459394.1">
    <property type="nucleotide sequence ID" value="NZ_JBIGHZ010000002.1"/>
</dbReference>
<evidence type="ECO:0000313" key="1">
    <source>
        <dbReference type="EMBL" id="MFG6447759.1"/>
    </source>
</evidence>
<dbReference type="EMBL" id="JBIGHZ010000002">
    <property type="protein sequence ID" value="MFG6447759.1"/>
    <property type="molecule type" value="Genomic_DNA"/>
</dbReference>
<organism evidence="1 2">
    <name type="scientific">Roseateles rivi</name>
    <dbReference type="NCBI Taxonomy" id="3299028"/>
    <lineage>
        <taxon>Bacteria</taxon>
        <taxon>Pseudomonadati</taxon>
        <taxon>Pseudomonadota</taxon>
        <taxon>Betaproteobacteria</taxon>
        <taxon>Burkholderiales</taxon>
        <taxon>Sphaerotilaceae</taxon>
        <taxon>Roseateles</taxon>
    </lineage>
</organism>
<evidence type="ECO:0000313" key="2">
    <source>
        <dbReference type="Proteomes" id="UP001606099"/>
    </source>
</evidence>
<gene>
    <name evidence="1" type="ORF">ACG0Z6_05810</name>
</gene>
<dbReference type="InterPro" id="IPR035945">
    <property type="entry name" value="YhaI-like_sf"/>
</dbReference>
<protein>
    <submittedName>
        <fullName evidence="1">DUF1878 family protein</fullName>
    </submittedName>
</protein>
<dbReference type="SUPFAM" id="SSF109915">
    <property type="entry name" value="Hypothetical protein YhaI"/>
    <property type="match status" value="1"/>
</dbReference>
<accession>A0ABW7FTV2</accession>
<keyword evidence="2" id="KW-1185">Reference proteome</keyword>
<sequence>MEKIESIVARLEKLEFHVKILAESLNHTENPIASLVVGFDWSLHDLNCAHDIFEMFENKMRESEKINWHDLEKEFYDRLNICYQGLKSVVLAFYRNGQWTEVCHAYASSFGNSVPLELKAIAQGTLR</sequence>
<reference evidence="1 2" key="1">
    <citation type="submission" date="2024-08" db="EMBL/GenBank/DDBJ databases">
        <authorList>
            <person name="Lu H."/>
        </authorList>
    </citation>
    <scope>NUCLEOTIDE SEQUENCE [LARGE SCALE GENOMIC DNA]</scope>
    <source>
        <strain evidence="1 2">BYS180W</strain>
    </source>
</reference>
<proteinExistence type="predicted"/>
<comment type="caution">
    <text evidence="1">The sequence shown here is derived from an EMBL/GenBank/DDBJ whole genome shotgun (WGS) entry which is preliminary data.</text>
</comment>
<dbReference type="Proteomes" id="UP001606099">
    <property type="component" value="Unassembled WGS sequence"/>
</dbReference>